<dbReference type="InParanoid" id="A0A024GET6"/>
<dbReference type="OrthoDB" id="67850at2759"/>
<keyword evidence="1" id="KW-1133">Transmembrane helix</keyword>
<organism evidence="2 3">
    <name type="scientific">Albugo candida</name>
    <dbReference type="NCBI Taxonomy" id="65357"/>
    <lineage>
        <taxon>Eukaryota</taxon>
        <taxon>Sar</taxon>
        <taxon>Stramenopiles</taxon>
        <taxon>Oomycota</taxon>
        <taxon>Peronosporomycetes</taxon>
        <taxon>Albuginales</taxon>
        <taxon>Albuginaceae</taxon>
        <taxon>Albugo</taxon>
    </lineage>
</organism>
<dbReference type="EMBL" id="CAIX01000086">
    <property type="protein sequence ID" value="CCI45030.1"/>
    <property type="molecule type" value="Genomic_DNA"/>
</dbReference>
<reference evidence="2 3" key="1">
    <citation type="submission" date="2012-05" db="EMBL/GenBank/DDBJ databases">
        <title>Recombination and specialization in a pathogen metapopulation.</title>
        <authorList>
            <person name="Gardiner A."/>
            <person name="Kemen E."/>
            <person name="Schultz-Larsen T."/>
            <person name="MacLean D."/>
            <person name="Van Oosterhout C."/>
            <person name="Jones J.D.G."/>
        </authorList>
    </citation>
    <scope>NUCLEOTIDE SEQUENCE [LARGE SCALE GENOMIC DNA]</scope>
    <source>
        <strain evidence="2 3">Ac Nc2</strain>
    </source>
</reference>
<evidence type="ECO:0000256" key="1">
    <source>
        <dbReference type="SAM" id="Phobius"/>
    </source>
</evidence>
<keyword evidence="3" id="KW-1185">Reference proteome</keyword>
<name>A0A024GET6_9STRA</name>
<accession>A0A024GET6</accession>
<feature type="transmembrane region" description="Helical" evidence="1">
    <location>
        <begin position="82"/>
        <end position="107"/>
    </location>
</feature>
<comment type="caution">
    <text evidence="2">The sequence shown here is derived from an EMBL/GenBank/DDBJ whole genome shotgun (WGS) entry which is preliminary data.</text>
</comment>
<proteinExistence type="predicted"/>
<evidence type="ECO:0008006" key="4">
    <source>
        <dbReference type="Google" id="ProtNLM"/>
    </source>
</evidence>
<keyword evidence="1" id="KW-0812">Transmembrane</keyword>
<dbReference type="Proteomes" id="UP000053237">
    <property type="component" value="Unassembled WGS sequence"/>
</dbReference>
<protein>
    <recommendedName>
        <fullName evidence="4">Nucleoporin NDC1</fullName>
    </recommendedName>
</protein>
<keyword evidence="1" id="KW-0472">Membrane</keyword>
<sequence length="627" mass="72441">MGILHTWEVLQALQYFFQRSTFHGIKCNNAFDLIDMAWPYPFFQIHIRQALRGLIVLLLGSVTIPLLLLCWIGSMMTHQDFKFIQCLLTCTFLGVLSFLFVLVRFIVLPTPRRYEFLFSPIRVEFGFVEAVVTSFVHASMQFYQEPQLMIIWALSIAHSWVWKWAMRYLLTDDFVVPDGMGVILCSCISTYLFLSRETYFGTSPMQANAFVTLKAQTQRHALQCWRCALIGYPTLVFFGSLSQHAPTRTWLSCVSYILSSFFELFSQLCAMSLLKSSFYRTWAFERNNDLDRTRCWQVLLDWARDNLYRLNKEFPTLQSLFIAKWATGIAIETENPSKHYVVALQERMKKIRGLLAIGEIGQKPAFSLTPIDFQALDNLEASVWINEVKKISQFRSHWRKDLYLDSESWNACFSITTGILDSFTLSLQTYTDLFRQHGEDEDEKSKELEKSVAALIRFMNHQSNIHPLILLDRNPHLANLRIASCQTVSKLRGFVNYHLQFAIRACLLHQARDSVFFNIEEVLQTQYTLGSLLIKSRREDTQGSAKHTIAAALCSLMDCQSALESYLSHYECSQLDSTQFTADIVVLQRGIEKTLARLLATFQNEMKAFSLPSSVWKKLQDFVDVKI</sequence>
<dbReference type="AlphaFoldDB" id="A0A024GET6"/>
<evidence type="ECO:0000313" key="3">
    <source>
        <dbReference type="Proteomes" id="UP000053237"/>
    </source>
</evidence>
<evidence type="ECO:0000313" key="2">
    <source>
        <dbReference type="EMBL" id="CCI45030.1"/>
    </source>
</evidence>
<gene>
    <name evidence="2" type="ORF">BN9_058770</name>
</gene>
<feature type="transmembrane region" description="Helical" evidence="1">
    <location>
        <begin position="54"/>
        <end position="76"/>
    </location>
</feature>